<evidence type="ECO:0000259" key="6">
    <source>
        <dbReference type="Pfam" id="PF00535"/>
    </source>
</evidence>
<keyword evidence="8" id="KW-1185">Reference proteome</keyword>
<dbReference type="Gene3D" id="3.90.550.10">
    <property type="entry name" value="Spore Coat Polysaccharide Biosynthesis Protein SpsA, Chain A"/>
    <property type="match status" value="1"/>
</dbReference>
<dbReference type="CDD" id="cd02522">
    <property type="entry name" value="GT_2_like_a"/>
    <property type="match status" value="1"/>
</dbReference>
<dbReference type="GO" id="GO:0016757">
    <property type="term" value="F:glycosyltransferase activity"/>
    <property type="evidence" value="ECO:0007669"/>
    <property type="project" value="UniProtKB-KW"/>
</dbReference>
<evidence type="ECO:0000256" key="4">
    <source>
        <dbReference type="ARBA" id="ARBA00022679"/>
    </source>
</evidence>
<dbReference type="GO" id="GO:0005886">
    <property type="term" value="C:plasma membrane"/>
    <property type="evidence" value="ECO:0007669"/>
    <property type="project" value="UniProtKB-SubCell"/>
</dbReference>
<evidence type="ECO:0000256" key="5">
    <source>
        <dbReference type="ARBA" id="ARBA00023136"/>
    </source>
</evidence>
<dbReference type="SUPFAM" id="SSF53448">
    <property type="entry name" value="Nucleotide-diphospho-sugar transferases"/>
    <property type="match status" value="1"/>
</dbReference>
<evidence type="ECO:0000313" key="7">
    <source>
        <dbReference type="EMBL" id="TCT12079.1"/>
    </source>
</evidence>
<dbReference type="RefSeq" id="WP_132805958.1">
    <property type="nucleotide sequence ID" value="NZ_SMAK01000003.1"/>
</dbReference>
<evidence type="ECO:0000313" key="8">
    <source>
        <dbReference type="Proteomes" id="UP000295678"/>
    </source>
</evidence>
<comment type="subcellular location">
    <subcellularLocation>
        <location evidence="1">Cell membrane</location>
    </subcellularLocation>
</comment>
<dbReference type="EMBL" id="SMAK01000003">
    <property type="protein sequence ID" value="TCT12079.1"/>
    <property type="molecule type" value="Genomic_DNA"/>
</dbReference>
<keyword evidence="4 7" id="KW-0808">Transferase</keyword>
<accession>A0A4R3MI85</accession>
<comment type="caution">
    <text evidence="7">The sequence shown here is derived from an EMBL/GenBank/DDBJ whole genome shotgun (WGS) entry which is preliminary data.</text>
</comment>
<dbReference type="PANTHER" id="PTHR43646:SF2">
    <property type="entry name" value="GLYCOSYLTRANSFERASE 2-LIKE DOMAIN-CONTAINING PROTEIN"/>
    <property type="match status" value="1"/>
</dbReference>
<dbReference type="PANTHER" id="PTHR43646">
    <property type="entry name" value="GLYCOSYLTRANSFERASE"/>
    <property type="match status" value="1"/>
</dbReference>
<dbReference type="Proteomes" id="UP000295678">
    <property type="component" value="Unassembled WGS sequence"/>
</dbReference>
<keyword evidence="2" id="KW-1003">Cell membrane</keyword>
<name>A0A4R3MI85_9HYPH</name>
<dbReference type="InterPro" id="IPR001173">
    <property type="entry name" value="Glyco_trans_2-like"/>
</dbReference>
<dbReference type="OrthoDB" id="9811214at2"/>
<keyword evidence="3" id="KW-0328">Glycosyltransferase</keyword>
<keyword evidence="5" id="KW-0472">Membrane</keyword>
<dbReference type="InterPro" id="IPR029044">
    <property type="entry name" value="Nucleotide-diphossugar_trans"/>
</dbReference>
<sequence>MLTVVVPTLDCERTLVATLAALIPAAADGLVGQVVIADGGSTDATLDIADELGCDIVRCPRGRGIQLAAGARLARHPWLLFLHADTCLEDGWMREVRAFIERVEAKGEADRRAAVFGFALDDHGFRPRLLEAMVGLRCALFALPYGDQGLLISRRHYERLGGFRPIPLMEDVDLVRRIGRRGLVYLRARAVTSAERYRASGYLARMARNLGCLTLFFLRVPPRVIVRIYG</sequence>
<gene>
    <name evidence="7" type="ORF">EDC22_103394</name>
</gene>
<evidence type="ECO:0000256" key="1">
    <source>
        <dbReference type="ARBA" id="ARBA00004236"/>
    </source>
</evidence>
<organism evidence="7 8">
    <name type="scientific">Tepidamorphus gemmatus</name>
    <dbReference type="NCBI Taxonomy" id="747076"/>
    <lineage>
        <taxon>Bacteria</taxon>
        <taxon>Pseudomonadati</taxon>
        <taxon>Pseudomonadota</taxon>
        <taxon>Alphaproteobacteria</taxon>
        <taxon>Hyphomicrobiales</taxon>
        <taxon>Tepidamorphaceae</taxon>
        <taxon>Tepidamorphus</taxon>
    </lineage>
</organism>
<proteinExistence type="predicted"/>
<dbReference type="Pfam" id="PF00535">
    <property type="entry name" value="Glycos_transf_2"/>
    <property type="match status" value="1"/>
</dbReference>
<protein>
    <submittedName>
        <fullName evidence="7">RSAM/selenodomain-associated transferase 2</fullName>
    </submittedName>
</protein>
<dbReference type="NCBIfam" id="TIGR04283">
    <property type="entry name" value="glyco_like_mftF"/>
    <property type="match status" value="1"/>
</dbReference>
<evidence type="ECO:0000256" key="3">
    <source>
        <dbReference type="ARBA" id="ARBA00022676"/>
    </source>
</evidence>
<dbReference type="AlphaFoldDB" id="A0A4R3MI85"/>
<feature type="domain" description="Glycosyltransferase 2-like" evidence="6">
    <location>
        <begin position="3"/>
        <end position="117"/>
    </location>
</feature>
<evidence type="ECO:0000256" key="2">
    <source>
        <dbReference type="ARBA" id="ARBA00022475"/>
    </source>
</evidence>
<dbReference type="InterPro" id="IPR026461">
    <property type="entry name" value="Trfase_2_rSAM/seldom_assoc"/>
</dbReference>
<reference evidence="7 8" key="1">
    <citation type="submission" date="2019-03" db="EMBL/GenBank/DDBJ databases">
        <title>Genomic Encyclopedia of Type Strains, Phase IV (KMG-IV): sequencing the most valuable type-strain genomes for metagenomic binning, comparative biology and taxonomic classification.</title>
        <authorList>
            <person name="Goeker M."/>
        </authorList>
    </citation>
    <scope>NUCLEOTIDE SEQUENCE [LARGE SCALE GENOMIC DNA]</scope>
    <source>
        <strain evidence="7 8">DSM 19345</strain>
    </source>
</reference>